<gene>
    <name evidence="1" type="ORF">G7068_15840</name>
    <name evidence="2" type="ORF">G7068_16200</name>
</gene>
<evidence type="ECO:0000313" key="1">
    <source>
        <dbReference type="EMBL" id="QIK64517.1"/>
    </source>
</evidence>
<name>A0A6G7XJI1_9MICO</name>
<accession>A0A6G7XJI1</accession>
<organism evidence="2 3">
    <name type="scientific">Leucobacter viscericola</name>
    <dbReference type="NCBI Taxonomy" id="2714935"/>
    <lineage>
        <taxon>Bacteria</taxon>
        <taxon>Bacillati</taxon>
        <taxon>Actinomycetota</taxon>
        <taxon>Actinomycetes</taxon>
        <taxon>Micrococcales</taxon>
        <taxon>Microbacteriaceae</taxon>
        <taxon>Leucobacter</taxon>
    </lineage>
</organism>
<dbReference type="EMBL" id="CP049863">
    <property type="protein sequence ID" value="QIK64517.1"/>
    <property type="molecule type" value="Genomic_DNA"/>
</dbReference>
<reference evidence="2 3" key="1">
    <citation type="submission" date="2020-03" db="EMBL/GenBank/DDBJ databases">
        <title>Leucobacter sp. nov., isolated from beetles.</title>
        <authorList>
            <person name="Hyun D.-W."/>
            <person name="Bae J.-W."/>
        </authorList>
    </citation>
    <scope>NUCLEOTIDE SEQUENCE [LARGE SCALE GENOMIC DNA]</scope>
    <source>
        <strain evidence="2 3">HDW9C</strain>
    </source>
</reference>
<dbReference type="EMBL" id="CP049863">
    <property type="protein sequence ID" value="QIK64589.1"/>
    <property type="molecule type" value="Genomic_DNA"/>
</dbReference>
<dbReference type="Pfam" id="PF25209">
    <property type="entry name" value="Phage_capsid_4"/>
    <property type="match status" value="1"/>
</dbReference>
<protein>
    <submittedName>
        <fullName evidence="2">Uncharacterized protein</fullName>
    </submittedName>
</protein>
<sequence>MRLTESQKKAATLFKAAESGDVNAQLRFAESISHTDLPTQLRPVINTILQKEYDQVETTFESYTSKETVQTIGEEEAVKVYGFNQDNIADLNHGETFLPGTLPRIGNRQSYPQLGLQATDKKKAAYQYGEAFGIDWQTIVNSRGARVDLVRDSVTEFGIHARQLEDSKPVKNLVTATGFNTAKLGTAGALAGNPSLEDIVAIQAALEKAQSFKIDGTPVHFSKFVMLVAPGQKGRVQQALSGRIIKKTKGTGGSTIDTVAFEQTIDLGAEITVLENRWLTAINPNFGRGFILIPIGGPRPVLTRNYLAGAERPSFWVKSSNSVNFSGGAVPFMDGDFDSDSISTKVRHVYGSDLLWTEGIVFSNGTNT</sequence>
<dbReference type="RefSeq" id="WP_166292849.1">
    <property type="nucleotide sequence ID" value="NZ_CP049863.1"/>
</dbReference>
<dbReference type="AlphaFoldDB" id="A0A6G7XJI1"/>
<proteinExistence type="predicted"/>
<evidence type="ECO:0000313" key="2">
    <source>
        <dbReference type="EMBL" id="QIK64589.1"/>
    </source>
</evidence>
<dbReference type="Proteomes" id="UP000502677">
    <property type="component" value="Chromosome"/>
</dbReference>
<dbReference type="KEGG" id="lvi:G7068_16200"/>
<keyword evidence="3" id="KW-1185">Reference proteome</keyword>
<evidence type="ECO:0000313" key="3">
    <source>
        <dbReference type="Proteomes" id="UP000502677"/>
    </source>
</evidence>
<dbReference type="KEGG" id="lvi:G7068_15840"/>